<comment type="subcellular location">
    <subcellularLocation>
        <location evidence="1">Secreted</location>
        <location evidence="1">Cell wall</location>
    </subcellularLocation>
</comment>
<dbReference type="InterPro" id="IPR007312">
    <property type="entry name" value="Phosphoesterase"/>
</dbReference>
<proteinExistence type="inferred from homology"/>
<keyword evidence="6" id="KW-0843">Virulence</keyword>
<feature type="region of interest" description="Disordered" evidence="8">
    <location>
        <begin position="1"/>
        <end position="31"/>
    </location>
</feature>
<evidence type="ECO:0000313" key="9">
    <source>
        <dbReference type="EMBL" id="MBN0043042.1"/>
    </source>
</evidence>
<keyword evidence="4" id="KW-0134">Cell wall</keyword>
<evidence type="ECO:0000256" key="4">
    <source>
        <dbReference type="ARBA" id="ARBA00022512"/>
    </source>
</evidence>
<dbReference type="Pfam" id="PF04185">
    <property type="entry name" value="Phosphoesterase"/>
    <property type="match status" value="1"/>
</dbReference>
<keyword evidence="5" id="KW-0378">Hydrolase</keyword>
<comment type="caution">
    <text evidence="9">The sequence shown here is derived from an EMBL/GenBank/DDBJ whole genome shotgun (WGS) entry which is preliminary data.</text>
</comment>
<dbReference type="EMBL" id="JAFFZS010000001">
    <property type="protein sequence ID" value="MBN0043042.1"/>
    <property type="molecule type" value="Genomic_DNA"/>
</dbReference>
<evidence type="ECO:0000256" key="3">
    <source>
        <dbReference type="ARBA" id="ARBA00012018"/>
    </source>
</evidence>
<accession>A0ABS2VIX6</accession>
<comment type="catalytic activity">
    <reaction evidence="7">
        <text>a 1,2-diacyl-sn-glycero-3-phosphocholine + H2O = phosphocholine + a 1,2-diacyl-sn-glycerol + H(+)</text>
        <dbReference type="Rhea" id="RHEA:10604"/>
        <dbReference type="ChEBI" id="CHEBI:15377"/>
        <dbReference type="ChEBI" id="CHEBI:15378"/>
        <dbReference type="ChEBI" id="CHEBI:17815"/>
        <dbReference type="ChEBI" id="CHEBI:57643"/>
        <dbReference type="ChEBI" id="CHEBI:295975"/>
        <dbReference type="EC" id="3.1.4.3"/>
    </reaction>
    <physiologicalReaction direction="left-to-right" evidence="7">
        <dbReference type="Rhea" id="RHEA:10605"/>
    </physiologicalReaction>
</comment>
<dbReference type="InterPro" id="IPR006311">
    <property type="entry name" value="TAT_signal"/>
</dbReference>
<evidence type="ECO:0000256" key="5">
    <source>
        <dbReference type="ARBA" id="ARBA00022801"/>
    </source>
</evidence>
<evidence type="ECO:0000256" key="7">
    <source>
        <dbReference type="ARBA" id="ARBA00048421"/>
    </source>
</evidence>
<dbReference type="InterPro" id="IPR017850">
    <property type="entry name" value="Alkaline_phosphatase_core_sf"/>
</dbReference>
<keyword evidence="4" id="KW-0964">Secreted</keyword>
<name>A0ABS2VIX6_STRAS</name>
<gene>
    <name evidence="9" type="ORF">JS756_02710</name>
</gene>
<protein>
    <recommendedName>
        <fullName evidence="3">phospholipase C</fullName>
        <ecNumber evidence="3">3.1.4.3</ecNumber>
    </recommendedName>
</protein>
<evidence type="ECO:0000313" key="10">
    <source>
        <dbReference type="Proteomes" id="UP000788262"/>
    </source>
</evidence>
<sequence length="548" mass="58623">MQHRPVTPEAGSARPDRAPEQVPGADVRPGLTRRGLITGASAAGAAALIGKGAEGRPNSDQSRLLDTALAAASSSAGLSDIEHVVVLMQENRSFDHYFGTLSQVRGFSDPDVRTQSRNGHDYPVFDQFGFQPGVGVTPSGYLQPFRLQSRPPLENGQSTNDVSHSWATQHRSWNGGAMDSFVDAHLDADGAANGPVTMGYFTRQDLPFYYALADAFTICDGYFCSVLGPTDPNRLMLMSASIDPEGEHGGPVVQTFGNRLAEYGKLSWETMPERLLEAGVSWKVYNDPLGVLAINPLPYFKNYTNPFSRTGIELVGRGLTPSYPATFKADVASGRLPSVSWIIPPLAECEHPAAPPHYGEYFVQQVLSILVSNPDVWAQTVVLVVYDENGGFFDHITPPTAPEGTPGEWLATLPSAAGGVDGPTGLGFRTPALVISPFSAGGYRYSGTLDHTSVLRFIETRFGVEVPNLSTWRRGVTHDFTGALNLTQAPTTAFPHLPPVSLGDTEVAEQAVLNALAGTLGVGIPYPLPQANSMPAQESTPARPAVPR</sequence>
<dbReference type="RefSeq" id="WP_205381241.1">
    <property type="nucleotide sequence ID" value="NZ_JAFFZS010000001.1"/>
</dbReference>
<evidence type="ECO:0000256" key="8">
    <source>
        <dbReference type="SAM" id="MobiDB-lite"/>
    </source>
</evidence>
<keyword evidence="10" id="KW-1185">Reference proteome</keyword>
<dbReference type="PANTHER" id="PTHR31956:SF1">
    <property type="entry name" value="NON-SPECIFIC PHOSPHOLIPASE C1"/>
    <property type="match status" value="1"/>
</dbReference>
<dbReference type="Proteomes" id="UP000788262">
    <property type="component" value="Unassembled WGS sequence"/>
</dbReference>
<evidence type="ECO:0000256" key="1">
    <source>
        <dbReference type="ARBA" id="ARBA00004191"/>
    </source>
</evidence>
<dbReference type="PANTHER" id="PTHR31956">
    <property type="entry name" value="NON-SPECIFIC PHOSPHOLIPASE C4-RELATED"/>
    <property type="match status" value="1"/>
</dbReference>
<comment type="similarity">
    <text evidence="2">Belongs to the bacterial phospholipase C family.</text>
</comment>
<dbReference type="PROSITE" id="PS51318">
    <property type="entry name" value="TAT"/>
    <property type="match status" value="1"/>
</dbReference>
<evidence type="ECO:0000256" key="6">
    <source>
        <dbReference type="ARBA" id="ARBA00023026"/>
    </source>
</evidence>
<dbReference type="EC" id="3.1.4.3" evidence="3"/>
<evidence type="ECO:0000256" key="2">
    <source>
        <dbReference type="ARBA" id="ARBA00009717"/>
    </source>
</evidence>
<dbReference type="Gene3D" id="3.40.720.10">
    <property type="entry name" value="Alkaline Phosphatase, subunit A"/>
    <property type="match status" value="2"/>
</dbReference>
<organism evidence="9 10">
    <name type="scientific">Streptomyces actuosus</name>
    <dbReference type="NCBI Taxonomy" id="1885"/>
    <lineage>
        <taxon>Bacteria</taxon>
        <taxon>Bacillati</taxon>
        <taxon>Actinomycetota</taxon>
        <taxon>Actinomycetes</taxon>
        <taxon>Kitasatosporales</taxon>
        <taxon>Streptomycetaceae</taxon>
        <taxon>Streptomyces</taxon>
    </lineage>
</organism>
<dbReference type="CDD" id="cd16014">
    <property type="entry name" value="PLC"/>
    <property type="match status" value="1"/>
</dbReference>
<reference evidence="9 10" key="1">
    <citation type="submission" date="2021-02" db="EMBL/GenBank/DDBJ databases">
        <title>Whole genome sequencing of Streptomyces actuosus VRA1.</title>
        <authorList>
            <person name="Sen G."/>
            <person name="Sen A."/>
        </authorList>
    </citation>
    <scope>NUCLEOTIDE SEQUENCE [LARGE SCALE GENOMIC DNA]</scope>
    <source>
        <strain evidence="9 10">VRA1</strain>
    </source>
</reference>